<dbReference type="EMBL" id="CP146069">
    <property type="protein sequence ID" value="WWR45245.1"/>
    <property type="molecule type" value="Genomic_DNA"/>
</dbReference>
<evidence type="ECO:0008006" key="3">
    <source>
        <dbReference type="Google" id="ProtNLM"/>
    </source>
</evidence>
<accession>A0ABZ2HC77</accession>
<dbReference type="InterPro" id="IPR029063">
    <property type="entry name" value="SAM-dependent_MTases_sf"/>
</dbReference>
<dbReference type="SUPFAM" id="SSF53335">
    <property type="entry name" value="S-adenosyl-L-methionine-dependent methyltransferases"/>
    <property type="match status" value="1"/>
</dbReference>
<dbReference type="Proteomes" id="UP001364156">
    <property type="component" value="Chromosome"/>
</dbReference>
<sequence length="202" mass="22716">MADVAQTHITRPELTLPEAEAAVLCAAYAQADVILEYGSGGSTVMAAEMPGKRIFSVESDRDWAEMMRQWFDENPVAKGSSVDVIWTDIGPTKEWGYPTDPAKYQSYARYPLAVWDAPKFEQPDVVLVDGRFRTGCAMATALRTKKPVTLFIDDYARRKQYHRVEAFIGTPKMTGRMAEFDVAPLTLAPEHYLDLIEMMTRP</sequence>
<proteinExistence type="predicted"/>
<evidence type="ECO:0000313" key="1">
    <source>
        <dbReference type="EMBL" id="WWR45245.1"/>
    </source>
</evidence>
<dbReference type="RefSeq" id="WP_338548194.1">
    <property type="nucleotide sequence ID" value="NZ_CP146069.1"/>
</dbReference>
<name>A0ABZ2HC77_9RHOB</name>
<protein>
    <recommendedName>
        <fullName evidence="3">Methyltransferase</fullName>
    </recommendedName>
</protein>
<dbReference type="Gene3D" id="3.40.50.150">
    <property type="entry name" value="Vaccinia Virus protein VP39"/>
    <property type="match status" value="1"/>
</dbReference>
<organism evidence="1 2">
    <name type="scientific">Roseovarius phycicola</name>
    <dbReference type="NCBI Taxonomy" id="3080976"/>
    <lineage>
        <taxon>Bacteria</taxon>
        <taxon>Pseudomonadati</taxon>
        <taxon>Pseudomonadota</taxon>
        <taxon>Alphaproteobacteria</taxon>
        <taxon>Rhodobacterales</taxon>
        <taxon>Roseobacteraceae</taxon>
        <taxon>Roseovarius</taxon>
    </lineage>
</organism>
<evidence type="ECO:0000313" key="2">
    <source>
        <dbReference type="Proteomes" id="UP001364156"/>
    </source>
</evidence>
<keyword evidence="2" id="KW-1185">Reference proteome</keyword>
<reference evidence="1 2" key="1">
    <citation type="submission" date="2023-10" db="EMBL/GenBank/DDBJ databases">
        <title>Roseovarius strain S88 nov., isolated from a marine algae.</title>
        <authorList>
            <person name="Lee M.W."/>
            <person name="Lee J.K."/>
            <person name="Kim J.M."/>
            <person name="Choi D.G."/>
            <person name="Baek J.H."/>
            <person name="Bayburt H."/>
            <person name="Jung J.J."/>
            <person name="Han D.M."/>
            <person name="Jeon C.O."/>
        </authorList>
    </citation>
    <scope>NUCLEOTIDE SEQUENCE [LARGE SCALE GENOMIC DNA]</scope>
    <source>
        <strain evidence="1 2">S88</strain>
    </source>
</reference>
<gene>
    <name evidence="1" type="ORF">RZ517_10530</name>
</gene>